<dbReference type="AlphaFoldDB" id="A0A1I3CJS3"/>
<dbReference type="STRING" id="1005945.SAMN05216561_10291"/>
<dbReference type="GO" id="GO:0004527">
    <property type="term" value="F:exonuclease activity"/>
    <property type="evidence" value="ECO:0007669"/>
    <property type="project" value="UniProtKB-KW"/>
</dbReference>
<dbReference type="InterPro" id="IPR051916">
    <property type="entry name" value="GPI-anchor_lipid_remodeler"/>
</dbReference>
<feature type="region of interest" description="Disordered" evidence="1">
    <location>
        <begin position="33"/>
        <end position="62"/>
    </location>
</feature>
<evidence type="ECO:0000259" key="2">
    <source>
        <dbReference type="Pfam" id="PF03372"/>
    </source>
</evidence>
<dbReference type="InterPro" id="IPR005135">
    <property type="entry name" value="Endo/exonuclease/phosphatase"/>
</dbReference>
<feature type="domain" description="Endonuclease/exonuclease/phosphatase" evidence="2">
    <location>
        <begin position="74"/>
        <end position="297"/>
    </location>
</feature>
<keyword evidence="3" id="KW-0540">Nuclease</keyword>
<dbReference type="Gene3D" id="3.60.10.10">
    <property type="entry name" value="Endonuclease/exonuclease/phosphatase"/>
    <property type="match status" value="1"/>
</dbReference>
<reference evidence="3 4" key="1">
    <citation type="submission" date="2016-10" db="EMBL/GenBank/DDBJ databases">
        <authorList>
            <person name="de Groot N.N."/>
        </authorList>
    </citation>
    <scope>NUCLEOTIDE SEQUENCE [LARGE SCALE GENOMIC DNA]</scope>
    <source>
        <strain evidence="3 4">CGMCC 1.11156</strain>
    </source>
</reference>
<keyword evidence="3" id="KW-0269">Exonuclease</keyword>
<dbReference type="PANTHER" id="PTHR14859:SF15">
    <property type="entry name" value="ENDONUCLEASE_EXONUCLEASE_PHOSPHATASE DOMAIN-CONTAINING PROTEIN"/>
    <property type="match status" value="1"/>
</dbReference>
<gene>
    <name evidence="3" type="ORF">SAMN05216561_10291</name>
</gene>
<feature type="compositionally biased region" description="Pro residues" evidence="1">
    <location>
        <begin position="34"/>
        <end position="53"/>
    </location>
</feature>
<sequence>MNRWIHAGFAALALLLVVCLVVFWPRPDDTGVRPPLPAPSSGLPPPTGTPPTLAPTDPTSPCVAPPTQRLRVATINIHGAVGPDGYDLPAMADEIRAWDADVVLLQEVHRFRAKSGLDDQPAELGQLLSMDVVFGRNFTRPPESEGGPRRESGTATLSRLPILSWSNQLLPNFPGLQQRGLLRATIDLPGGAVDVYNAHFQHTRGVIRIVQARGVRKLVAGNDRPFLLGGDLNAESGSPAMQVIDTFTSDPWPLVGVGEGLTVPPRVPQRRIDFVLYGTGGWVPEQAQVLASRVADHRAVLVDYALPRRADC</sequence>
<dbReference type="Pfam" id="PF03372">
    <property type="entry name" value="Exo_endo_phos"/>
    <property type="match status" value="1"/>
</dbReference>
<keyword evidence="4" id="KW-1185">Reference proteome</keyword>
<organism evidence="3 4">
    <name type="scientific">Nocardioides psychrotolerans</name>
    <dbReference type="NCBI Taxonomy" id="1005945"/>
    <lineage>
        <taxon>Bacteria</taxon>
        <taxon>Bacillati</taxon>
        <taxon>Actinomycetota</taxon>
        <taxon>Actinomycetes</taxon>
        <taxon>Propionibacteriales</taxon>
        <taxon>Nocardioidaceae</taxon>
        <taxon>Nocardioides</taxon>
    </lineage>
</organism>
<dbReference type="GO" id="GO:0006506">
    <property type="term" value="P:GPI anchor biosynthetic process"/>
    <property type="evidence" value="ECO:0007669"/>
    <property type="project" value="TreeGrafter"/>
</dbReference>
<dbReference type="GO" id="GO:0004519">
    <property type="term" value="F:endonuclease activity"/>
    <property type="evidence" value="ECO:0007669"/>
    <property type="project" value="UniProtKB-KW"/>
</dbReference>
<name>A0A1I3CJS3_9ACTN</name>
<evidence type="ECO:0000313" key="4">
    <source>
        <dbReference type="Proteomes" id="UP000198649"/>
    </source>
</evidence>
<dbReference type="RefSeq" id="WP_170259059.1">
    <property type="nucleotide sequence ID" value="NZ_BKAF01000002.1"/>
</dbReference>
<proteinExistence type="predicted"/>
<accession>A0A1I3CJS3</accession>
<dbReference type="SUPFAM" id="SSF56219">
    <property type="entry name" value="DNase I-like"/>
    <property type="match status" value="1"/>
</dbReference>
<dbReference type="GO" id="GO:0016020">
    <property type="term" value="C:membrane"/>
    <property type="evidence" value="ECO:0007669"/>
    <property type="project" value="GOC"/>
</dbReference>
<dbReference type="Proteomes" id="UP000198649">
    <property type="component" value="Unassembled WGS sequence"/>
</dbReference>
<evidence type="ECO:0000313" key="3">
    <source>
        <dbReference type="EMBL" id="SFH74688.1"/>
    </source>
</evidence>
<dbReference type="PANTHER" id="PTHR14859">
    <property type="entry name" value="CALCOFLUOR WHITE HYPERSENSITIVE PROTEIN PRECURSOR"/>
    <property type="match status" value="1"/>
</dbReference>
<dbReference type="EMBL" id="FOQG01000002">
    <property type="protein sequence ID" value="SFH74688.1"/>
    <property type="molecule type" value="Genomic_DNA"/>
</dbReference>
<keyword evidence="3" id="KW-0255">Endonuclease</keyword>
<keyword evidence="3" id="KW-0378">Hydrolase</keyword>
<dbReference type="InterPro" id="IPR036691">
    <property type="entry name" value="Endo/exonu/phosph_ase_sf"/>
</dbReference>
<protein>
    <submittedName>
        <fullName evidence="3">Metal-dependent hydrolase, endonuclease/exonuclease/phosphatase family</fullName>
    </submittedName>
</protein>
<evidence type="ECO:0000256" key="1">
    <source>
        <dbReference type="SAM" id="MobiDB-lite"/>
    </source>
</evidence>